<protein>
    <submittedName>
        <fullName evidence="2">Uncharacterized protein</fullName>
    </submittedName>
</protein>
<feature type="compositionally biased region" description="Basic residues" evidence="1">
    <location>
        <begin position="63"/>
        <end position="72"/>
    </location>
</feature>
<dbReference type="AlphaFoldDB" id="A0A212KJC1"/>
<name>A0A212KJC1_9BACT</name>
<feature type="region of interest" description="Disordered" evidence="1">
    <location>
        <begin position="1"/>
        <end position="72"/>
    </location>
</feature>
<dbReference type="EMBL" id="FLUP01000002">
    <property type="protein sequence ID" value="SBW11757.1"/>
    <property type="molecule type" value="Genomic_DNA"/>
</dbReference>
<accession>A0A212KJC1</accession>
<feature type="compositionally biased region" description="Basic residues" evidence="1">
    <location>
        <begin position="40"/>
        <end position="49"/>
    </location>
</feature>
<organism evidence="2">
    <name type="scientific">uncultured Desulfovibrio sp</name>
    <dbReference type="NCBI Taxonomy" id="167968"/>
    <lineage>
        <taxon>Bacteria</taxon>
        <taxon>Pseudomonadati</taxon>
        <taxon>Thermodesulfobacteriota</taxon>
        <taxon>Desulfovibrionia</taxon>
        <taxon>Desulfovibrionales</taxon>
        <taxon>Desulfovibrionaceae</taxon>
        <taxon>Desulfovibrio</taxon>
        <taxon>environmental samples</taxon>
    </lineage>
</organism>
<evidence type="ECO:0000313" key="2">
    <source>
        <dbReference type="EMBL" id="SBW11757.1"/>
    </source>
</evidence>
<gene>
    <name evidence="2" type="ORF">KM92DES2_20180</name>
</gene>
<evidence type="ECO:0000256" key="1">
    <source>
        <dbReference type="SAM" id="MobiDB-lite"/>
    </source>
</evidence>
<proteinExistence type="predicted"/>
<sequence length="72" mass="7768">MMPNPAVARTAGVASTGQPLAPPGSGGRMSTACNNYEAHRKPHRARPRFGRYAPGRKSGVNLSRRRKKINTP</sequence>
<reference evidence="2" key="1">
    <citation type="submission" date="2016-04" db="EMBL/GenBank/DDBJ databases">
        <authorList>
            <person name="Evans L.H."/>
            <person name="Alamgir A."/>
            <person name="Owens N."/>
            <person name="Weber N.D."/>
            <person name="Virtaneva K."/>
            <person name="Barbian K."/>
            <person name="Babar A."/>
            <person name="Rosenke K."/>
        </authorList>
    </citation>
    <scope>NUCLEOTIDE SEQUENCE</scope>
    <source>
        <strain evidence="2">92-2</strain>
    </source>
</reference>